<dbReference type="InterPro" id="IPR010540">
    <property type="entry name" value="CmpB_TMEM229"/>
</dbReference>
<keyword evidence="4 6" id="KW-1133">Transmembrane helix</keyword>
<keyword evidence="5 6" id="KW-0472">Membrane</keyword>
<dbReference type="PANTHER" id="PTHR31746">
    <property type="entry name" value="TRANSMEMBRANE PROTEIN 229 FAMILY MEMBER"/>
    <property type="match status" value="1"/>
</dbReference>
<dbReference type="GO" id="GO:0016020">
    <property type="term" value="C:membrane"/>
    <property type="evidence" value="ECO:0007669"/>
    <property type="project" value="UniProtKB-SubCell"/>
</dbReference>
<protein>
    <recommendedName>
        <fullName evidence="9">Transmembrane protein 229B</fullName>
    </recommendedName>
</protein>
<dbReference type="OrthoDB" id="5946847at2759"/>
<evidence type="ECO:0000256" key="1">
    <source>
        <dbReference type="ARBA" id="ARBA00004141"/>
    </source>
</evidence>
<keyword evidence="8" id="KW-1185">Reference proteome</keyword>
<reference evidence="7" key="1">
    <citation type="submission" date="2025-08" db="UniProtKB">
        <authorList>
            <consortium name="Ensembl"/>
        </authorList>
    </citation>
    <scope>IDENTIFICATION</scope>
</reference>
<organism evidence="7 8">
    <name type="scientific">Leptobrachium leishanense</name>
    <name type="common">Leishan spiny toad</name>
    <dbReference type="NCBI Taxonomy" id="445787"/>
    <lineage>
        <taxon>Eukaryota</taxon>
        <taxon>Metazoa</taxon>
        <taxon>Chordata</taxon>
        <taxon>Craniata</taxon>
        <taxon>Vertebrata</taxon>
        <taxon>Euteleostomi</taxon>
        <taxon>Amphibia</taxon>
        <taxon>Batrachia</taxon>
        <taxon>Anura</taxon>
        <taxon>Pelobatoidea</taxon>
        <taxon>Megophryidae</taxon>
        <taxon>Leptobrachium</taxon>
    </lineage>
</organism>
<dbReference type="AlphaFoldDB" id="A0A8C5M2S6"/>
<reference evidence="7" key="2">
    <citation type="submission" date="2025-09" db="UniProtKB">
        <authorList>
            <consortium name="Ensembl"/>
        </authorList>
    </citation>
    <scope>IDENTIFICATION</scope>
</reference>
<evidence type="ECO:0000313" key="7">
    <source>
        <dbReference type="Ensembl" id="ENSLLEP00000007940.1"/>
    </source>
</evidence>
<comment type="subcellular location">
    <subcellularLocation>
        <location evidence="1">Membrane</location>
        <topology evidence="1">Multi-pass membrane protein</topology>
    </subcellularLocation>
</comment>
<dbReference type="PANTHER" id="PTHR31746:SF3">
    <property type="entry name" value="TRANSMEMBRANE PROTEIN 229B"/>
    <property type="match status" value="1"/>
</dbReference>
<dbReference type="Pfam" id="PF06541">
    <property type="entry name" value="ABC_trans_CmpB"/>
    <property type="match status" value="1"/>
</dbReference>
<evidence type="ECO:0000256" key="5">
    <source>
        <dbReference type="ARBA" id="ARBA00023136"/>
    </source>
</evidence>
<name>A0A8C5M2S6_9ANUR</name>
<evidence type="ECO:0000256" key="2">
    <source>
        <dbReference type="ARBA" id="ARBA00006371"/>
    </source>
</evidence>
<feature type="transmembrane region" description="Helical" evidence="6">
    <location>
        <begin position="37"/>
        <end position="60"/>
    </location>
</feature>
<feature type="transmembrane region" description="Helical" evidence="6">
    <location>
        <begin position="67"/>
        <end position="86"/>
    </location>
</feature>
<dbReference type="Ensembl" id="ENSLLET00000008260.1">
    <property type="protein sequence ID" value="ENSLLEP00000007940.1"/>
    <property type="gene ID" value="ENSLLEG00000005035.1"/>
</dbReference>
<keyword evidence="3 6" id="KW-0812">Transmembrane</keyword>
<feature type="transmembrane region" description="Helical" evidence="6">
    <location>
        <begin position="112"/>
        <end position="131"/>
    </location>
</feature>
<evidence type="ECO:0000313" key="8">
    <source>
        <dbReference type="Proteomes" id="UP000694569"/>
    </source>
</evidence>
<feature type="transmembrane region" description="Helical" evidence="6">
    <location>
        <begin position="12"/>
        <end position="31"/>
    </location>
</feature>
<evidence type="ECO:0000256" key="6">
    <source>
        <dbReference type="SAM" id="Phobius"/>
    </source>
</evidence>
<comment type="similarity">
    <text evidence="2">Belongs to the TMEM229 family.</text>
</comment>
<dbReference type="Proteomes" id="UP000694569">
    <property type="component" value="Unplaced"/>
</dbReference>
<accession>A0A8C5M2S6</accession>
<proteinExistence type="inferred from homology"/>
<dbReference type="GeneTree" id="ENSGT00390000010899"/>
<sequence>MEKTRTLNAICRWYIYAMHGYLCEIVFTAVWELFHTYSWKLIGVSSIWAFFIYGTAIFIMEKMLIFLYARCNLFLRCFIYTAWTYTWEFSTGYILRIFDACPWDYSHFPGNIMGLITLEYAVPWFFACMIAEQVVIKNTLLLQFPTPSNLPPVLSHSRVPY</sequence>
<evidence type="ECO:0008006" key="9">
    <source>
        <dbReference type="Google" id="ProtNLM"/>
    </source>
</evidence>
<evidence type="ECO:0000256" key="4">
    <source>
        <dbReference type="ARBA" id="ARBA00022989"/>
    </source>
</evidence>
<evidence type="ECO:0000256" key="3">
    <source>
        <dbReference type="ARBA" id="ARBA00022692"/>
    </source>
</evidence>